<dbReference type="EMBL" id="KU593505">
    <property type="protein sequence ID" value="AMF83818.1"/>
    <property type="molecule type" value="Genomic_DNA"/>
</dbReference>
<reference evidence="1" key="2">
    <citation type="journal article" date="2016" name="PLoS ONE">
        <title>Genome of Cnaphalocrocis medinalis Granulovirus, the First Crambidae-Infecting Betabaculovirus Isolated from Rice Leaffolder to Sequenced.</title>
        <authorList>
            <person name="Han G."/>
            <person name="Xu J."/>
            <person name="Liu Q."/>
            <person name="Li C."/>
            <person name="Xu H."/>
            <person name="Lu Z."/>
        </authorList>
    </citation>
    <scope>NUCLEOTIDE SEQUENCE</scope>
</reference>
<dbReference type="KEGG" id="vg:26855092"/>
<proteinExistence type="predicted"/>
<reference evidence="2" key="3">
    <citation type="submission" date="2016-01" db="EMBL/GenBank/DDBJ databases">
        <authorList>
            <person name="McClelland M."/>
            <person name="Jain A."/>
            <person name="Saraogi P."/>
            <person name="Mendelson R."/>
            <person name="Westerman R."/>
            <person name="SanMiguel P."/>
            <person name="Csonka L."/>
        </authorList>
    </citation>
    <scope>NUCLEOTIDE SEQUENCE</scope>
    <source>
        <strain evidence="2">Enping</strain>
    </source>
</reference>
<dbReference type="Proteomes" id="UP000202719">
    <property type="component" value="Segment"/>
</dbReference>
<reference evidence="2 3" key="1">
    <citation type="journal article" date="2015" name="Virol. Sin.">
        <title>Genome sequencing and analysis of a granulovirus isolated from the Asiatic rice leafroller, Cnaphalocrocis medinalis.</title>
        <authorList>
            <person name="Zhang S."/>
            <person name="Zhu Z."/>
            <person name="Sun S."/>
            <person name="Chen Q."/>
            <person name="Deng F."/>
            <person name="Yang K."/>
        </authorList>
    </citation>
    <scope>NUCLEOTIDE SEQUENCE [LARGE SCALE GENOMIC DNA]</scope>
    <source>
        <strain evidence="2 3">Enping</strain>
    </source>
</reference>
<dbReference type="Pfam" id="PF06497">
    <property type="entry name" value="Baculo_Ac102"/>
    <property type="match status" value="1"/>
</dbReference>
<keyword evidence="3" id="KW-1185">Reference proteome</keyword>
<evidence type="ECO:0000313" key="3">
    <source>
        <dbReference type="Proteomes" id="UP000202719"/>
    </source>
</evidence>
<dbReference type="GeneID" id="26855092"/>
<organism evidence="2 3">
    <name type="scientific">Cnaphalocrocis medinalis granulovirus</name>
    <dbReference type="NCBI Taxonomy" id="1750712"/>
    <lineage>
        <taxon>Viruses</taxon>
        <taxon>Viruses incertae sedis</taxon>
        <taxon>Naldaviricetes</taxon>
        <taxon>Lefavirales</taxon>
        <taxon>Baculoviridae</taxon>
        <taxon>Betabaculovirus</taxon>
        <taxon>Betabaculovirus cnamedinalis</taxon>
    </lineage>
</organism>
<dbReference type="EMBL" id="KP658210">
    <property type="protein sequence ID" value="ALN42006.1"/>
    <property type="molecule type" value="Genomic_DNA"/>
</dbReference>
<dbReference type="RefSeq" id="YP_009229985.1">
    <property type="nucleotide sequence ID" value="NC_029304.2"/>
</dbReference>
<dbReference type="OrthoDB" id="22006at10239"/>
<protein>
    <submittedName>
        <fullName evidence="2">p12</fullName>
    </submittedName>
</protein>
<dbReference type="InterPro" id="IPR009477">
    <property type="entry name" value="Baculo_Ac102"/>
</dbReference>
<sequence>MEDSLFSRRNDLTTNVSPPNVNVNNEALYDALLAQGVGRHIKADQSSGKINILNTLVPKTRGLKRIIKGLENNEDELVIRGADDAVEVLDVVYAIINNKFTIQNIPQQQEQQTTLQQEEQQMEY</sequence>
<evidence type="ECO:0000313" key="2">
    <source>
        <dbReference type="EMBL" id="AMF83818.1"/>
    </source>
</evidence>
<name>A0A109WXG5_9BBAC</name>
<accession>A0A109WXG5</accession>
<evidence type="ECO:0000313" key="1">
    <source>
        <dbReference type="EMBL" id="ALN42006.1"/>
    </source>
</evidence>